<dbReference type="Pfam" id="PF01370">
    <property type="entry name" value="Epimerase"/>
    <property type="match status" value="1"/>
</dbReference>
<dbReference type="PANTHER" id="PTHR43245:SF11">
    <property type="entry name" value="LD23561P"/>
    <property type="match status" value="1"/>
</dbReference>
<feature type="domain" description="NAD-dependent epimerase/dehydratase" evidence="1">
    <location>
        <begin position="7"/>
        <end position="239"/>
    </location>
</feature>
<dbReference type="Proteomes" id="UP000789831">
    <property type="component" value="Unassembled WGS sequence"/>
</dbReference>
<accession>A0A9N9EWN7</accession>
<organism evidence="2 3">
    <name type="scientific">Ambispora gerdemannii</name>
    <dbReference type="NCBI Taxonomy" id="144530"/>
    <lineage>
        <taxon>Eukaryota</taxon>
        <taxon>Fungi</taxon>
        <taxon>Fungi incertae sedis</taxon>
        <taxon>Mucoromycota</taxon>
        <taxon>Glomeromycotina</taxon>
        <taxon>Glomeromycetes</taxon>
        <taxon>Archaeosporales</taxon>
        <taxon>Ambisporaceae</taxon>
        <taxon>Ambispora</taxon>
    </lineage>
</organism>
<gene>
    <name evidence="2" type="ORF">AGERDE_LOCUS4009</name>
</gene>
<dbReference type="AlphaFoldDB" id="A0A9N9EWN7"/>
<evidence type="ECO:0000313" key="2">
    <source>
        <dbReference type="EMBL" id="CAG8496187.1"/>
    </source>
</evidence>
<dbReference type="Gene3D" id="3.40.50.720">
    <property type="entry name" value="NAD(P)-binding Rossmann-like Domain"/>
    <property type="match status" value="1"/>
</dbReference>
<protein>
    <submittedName>
        <fullName evidence="2">5448_t:CDS:1</fullName>
    </submittedName>
</protein>
<proteinExistence type="predicted"/>
<evidence type="ECO:0000259" key="1">
    <source>
        <dbReference type="Pfam" id="PF01370"/>
    </source>
</evidence>
<keyword evidence="3" id="KW-1185">Reference proteome</keyword>
<comment type="caution">
    <text evidence="2">The sequence shown here is derived from an EMBL/GenBank/DDBJ whole genome shotgun (WGS) entry which is preliminary data.</text>
</comment>
<evidence type="ECO:0000313" key="3">
    <source>
        <dbReference type="Proteomes" id="UP000789831"/>
    </source>
</evidence>
<dbReference type="InterPro" id="IPR001509">
    <property type="entry name" value="Epimerase_deHydtase"/>
</dbReference>
<dbReference type="EMBL" id="CAJVPL010000431">
    <property type="protein sequence ID" value="CAG8496187.1"/>
    <property type="molecule type" value="Genomic_DNA"/>
</dbReference>
<dbReference type="SUPFAM" id="SSF51735">
    <property type="entry name" value="NAD(P)-binding Rossmann-fold domains"/>
    <property type="match status" value="1"/>
</dbReference>
<dbReference type="OrthoDB" id="16464at2759"/>
<sequence length="344" mass="38803">MSPAPSVLVIGGVGFIGRHVVTYLVENSLASEIRVVDKVLPHTAFFNKRQRDAFEKVEYIQKNMADQASIELAYTREDGSSFDFVFNVAAETKYSMNERFYEERIFLLSTRNAKEAAKRKVKCFVEVSTAEMYQSDKKPSKEDAKIKPWTTIAAYKYRAEEELKKIPGLNLVIMRPSMVYGEGATGGLASRLVCGRIYKHLDEEMKCLWSKDLKINTVHVLDVARAIWHVAVWYRDNDKTGKGPFVYNLSDSGSTVNPDGATDEVNDKHVGPWAELINKSGIKVTPLTPYVDQELLSNNALSIDGTKIVAETGFTYQVPEVTVEKLQEIIDDFKLNNLWPKDSI</sequence>
<dbReference type="InterPro" id="IPR036291">
    <property type="entry name" value="NAD(P)-bd_dom_sf"/>
</dbReference>
<dbReference type="InterPro" id="IPR050177">
    <property type="entry name" value="Lipid_A_modif_metabolic_enz"/>
</dbReference>
<name>A0A9N9EWN7_9GLOM</name>
<reference evidence="2" key="1">
    <citation type="submission" date="2021-06" db="EMBL/GenBank/DDBJ databases">
        <authorList>
            <person name="Kallberg Y."/>
            <person name="Tangrot J."/>
            <person name="Rosling A."/>
        </authorList>
    </citation>
    <scope>NUCLEOTIDE SEQUENCE</scope>
    <source>
        <strain evidence="2">MT106</strain>
    </source>
</reference>
<dbReference type="PANTHER" id="PTHR43245">
    <property type="entry name" value="BIFUNCTIONAL POLYMYXIN RESISTANCE PROTEIN ARNA"/>
    <property type="match status" value="1"/>
</dbReference>